<protein>
    <recommendedName>
        <fullName evidence="1">Putative restriction endonuclease domain-containing protein</fullName>
    </recommendedName>
</protein>
<evidence type="ECO:0000313" key="2">
    <source>
        <dbReference type="EMBL" id="BAY97015.1"/>
    </source>
</evidence>
<dbReference type="AlphaFoldDB" id="A0A1Z4MU63"/>
<dbReference type="Proteomes" id="UP000218785">
    <property type="component" value="Chromosome"/>
</dbReference>
<dbReference type="CDD" id="cd06260">
    <property type="entry name" value="DUF820-like"/>
    <property type="match status" value="1"/>
</dbReference>
<gene>
    <name evidence="2" type="ORF">NIES37_09520</name>
</gene>
<dbReference type="EMBL" id="AP018248">
    <property type="protein sequence ID" value="BAY97015.1"/>
    <property type="molecule type" value="Genomic_DNA"/>
</dbReference>
<proteinExistence type="predicted"/>
<accession>A0A1Z4MU63</accession>
<evidence type="ECO:0000259" key="1">
    <source>
        <dbReference type="Pfam" id="PF05685"/>
    </source>
</evidence>
<dbReference type="RefSeq" id="WP_096574135.1">
    <property type="nucleotide sequence ID" value="NZ_CAWNJS010000001.1"/>
</dbReference>
<dbReference type="Gene3D" id="3.90.1570.10">
    <property type="entry name" value="tt1808, chain A"/>
    <property type="match status" value="1"/>
</dbReference>
<dbReference type="PANTHER" id="PTHR34107">
    <property type="entry name" value="SLL0198 PROTEIN-RELATED"/>
    <property type="match status" value="1"/>
</dbReference>
<dbReference type="PANTHER" id="PTHR34107:SF5">
    <property type="entry name" value="SLL1355 PROTEIN"/>
    <property type="match status" value="1"/>
</dbReference>
<reference evidence="2 3" key="1">
    <citation type="submission" date="2017-06" db="EMBL/GenBank/DDBJ databases">
        <title>Genome sequencing of cyanobaciteial culture collection at National Institute for Environmental Studies (NIES).</title>
        <authorList>
            <person name="Hirose Y."/>
            <person name="Shimura Y."/>
            <person name="Fujisawa T."/>
            <person name="Nakamura Y."/>
            <person name="Kawachi M."/>
        </authorList>
    </citation>
    <scope>NUCLEOTIDE SEQUENCE [LARGE SCALE GENOMIC DNA]</scope>
    <source>
        <strain evidence="2 3">NIES-37</strain>
    </source>
</reference>
<sequence>MPPLLDQTTDQRTVTESKTIEEFLKLPYIEESPAWEYINGEAIQKPMGGGKHSLLQKRLVAVIDGLESDYEAFPELRCTFGNRSVVPDVVVISNNQLPLDESGEIISTGIDFAPTWLIEILSPTQSQTKVTGNILHCLRNGSQLGWLIDPNERCILVYQPNSLPDLLSGKDILPVLADLNLTLSADDVFAWLNRKK</sequence>
<evidence type="ECO:0000313" key="3">
    <source>
        <dbReference type="Proteomes" id="UP000218785"/>
    </source>
</evidence>
<dbReference type="InterPro" id="IPR011335">
    <property type="entry name" value="Restrct_endonuc-II-like"/>
</dbReference>
<dbReference type="InterPro" id="IPR012296">
    <property type="entry name" value="Nuclease_put_TT1808"/>
</dbReference>
<keyword evidence="3" id="KW-1185">Reference proteome</keyword>
<dbReference type="SUPFAM" id="SSF52980">
    <property type="entry name" value="Restriction endonuclease-like"/>
    <property type="match status" value="1"/>
</dbReference>
<organism evidence="2 3">
    <name type="scientific">Tolypothrix tenuis PCC 7101</name>
    <dbReference type="NCBI Taxonomy" id="231146"/>
    <lineage>
        <taxon>Bacteria</taxon>
        <taxon>Bacillati</taxon>
        <taxon>Cyanobacteriota</taxon>
        <taxon>Cyanophyceae</taxon>
        <taxon>Nostocales</taxon>
        <taxon>Tolypothrichaceae</taxon>
        <taxon>Tolypothrix</taxon>
    </lineage>
</organism>
<dbReference type="KEGG" id="ttq:NIES37_09520"/>
<name>A0A1Z4MU63_9CYAN</name>
<dbReference type="Pfam" id="PF05685">
    <property type="entry name" value="Uma2"/>
    <property type="match status" value="1"/>
</dbReference>
<feature type="domain" description="Putative restriction endonuclease" evidence="1">
    <location>
        <begin position="21"/>
        <end position="179"/>
    </location>
</feature>
<dbReference type="InterPro" id="IPR008538">
    <property type="entry name" value="Uma2"/>
</dbReference>